<evidence type="ECO:0008006" key="4">
    <source>
        <dbReference type="Google" id="ProtNLM"/>
    </source>
</evidence>
<dbReference type="AlphaFoldDB" id="A0A1L9P0U1"/>
<proteinExistence type="predicted"/>
<dbReference type="Proteomes" id="UP000184514">
    <property type="component" value="Unassembled WGS sequence"/>
</dbReference>
<accession>A0A1L9P0U1</accession>
<feature type="chain" id="PRO_5012996267" description="Transferrin-binding protein B C-lobe/N-lobe beta barrel domain-containing protein" evidence="1">
    <location>
        <begin position="20"/>
        <end position="191"/>
    </location>
</feature>
<organism evidence="2 3">
    <name type="scientific">Planktotalea frisia</name>
    <dbReference type="NCBI Taxonomy" id="696762"/>
    <lineage>
        <taxon>Bacteria</taxon>
        <taxon>Pseudomonadati</taxon>
        <taxon>Pseudomonadota</taxon>
        <taxon>Alphaproteobacteria</taxon>
        <taxon>Rhodobacterales</taxon>
        <taxon>Paracoccaceae</taxon>
        <taxon>Planktotalea</taxon>
    </lineage>
</organism>
<comment type="caution">
    <text evidence="2">The sequence shown here is derived from an EMBL/GenBank/DDBJ whole genome shotgun (WGS) entry which is preliminary data.</text>
</comment>
<sequence length="191" mass="19535">MNLNPLILILTVGSLAACASPTPPSISSQDVESRFAEFERVNMLPRTSIDNLPTGTASFVGSAGGRASGDADGAVIGDMVMNVNFDGNTIDGLINNLNLLDENDVPEQLLGGDLTLSGSEADGVLRAIASGQLTAVGEERIRGSANVTLNLNGNVVTDTTEGDSVTGTVSGRAGGNFDITISDGNFYGKSN</sequence>
<dbReference type="RefSeq" id="WP_072629271.1">
    <property type="nucleotide sequence ID" value="NZ_MLCB01000051.1"/>
</dbReference>
<gene>
    <name evidence="2" type="ORF">PFRI_05930</name>
</gene>
<protein>
    <recommendedName>
        <fullName evidence="4">Transferrin-binding protein B C-lobe/N-lobe beta barrel domain-containing protein</fullName>
    </recommendedName>
</protein>
<keyword evidence="3" id="KW-1185">Reference proteome</keyword>
<name>A0A1L9P0U1_9RHOB</name>
<dbReference type="EMBL" id="MLCB01000051">
    <property type="protein sequence ID" value="OJI95157.1"/>
    <property type="molecule type" value="Genomic_DNA"/>
</dbReference>
<reference evidence="2 3" key="1">
    <citation type="submission" date="2016-10" db="EMBL/GenBank/DDBJ databases">
        <title>Genome sequence of Planktotalea frisia SH6-1.</title>
        <authorList>
            <person name="Poehlein A."/>
            <person name="Bakenhus I."/>
            <person name="Voget S."/>
            <person name="Brinkhoff T."/>
            <person name="Simon M."/>
        </authorList>
    </citation>
    <scope>NUCLEOTIDE SEQUENCE [LARGE SCALE GENOMIC DNA]</scope>
    <source>
        <strain evidence="2 3">SH6-1</strain>
    </source>
</reference>
<keyword evidence="1" id="KW-0732">Signal</keyword>
<evidence type="ECO:0000313" key="3">
    <source>
        <dbReference type="Proteomes" id="UP000184514"/>
    </source>
</evidence>
<feature type="signal peptide" evidence="1">
    <location>
        <begin position="1"/>
        <end position="19"/>
    </location>
</feature>
<evidence type="ECO:0000313" key="2">
    <source>
        <dbReference type="EMBL" id="OJI95157.1"/>
    </source>
</evidence>
<evidence type="ECO:0000256" key="1">
    <source>
        <dbReference type="SAM" id="SignalP"/>
    </source>
</evidence>